<dbReference type="Gene3D" id="3.40.50.300">
    <property type="entry name" value="P-loop containing nucleotide triphosphate hydrolases"/>
    <property type="match status" value="1"/>
</dbReference>
<dbReference type="SUPFAM" id="SSF52540">
    <property type="entry name" value="P-loop containing nucleoside triphosphate hydrolases"/>
    <property type="match status" value="1"/>
</dbReference>
<dbReference type="AlphaFoldDB" id="A0AAW9NZW7"/>
<dbReference type="GO" id="GO:0006302">
    <property type="term" value="P:double-strand break repair"/>
    <property type="evidence" value="ECO:0007669"/>
    <property type="project" value="InterPro"/>
</dbReference>
<dbReference type="InterPro" id="IPR038729">
    <property type="entry name" value="Rad50/SbcC_AAA"/>
</dbReference>
<evidence type="ECO:0000313" key="2">
    <source>
        <dbReference type="EMBL" id="MEC5495670.1"/>
    </source>
</evidence>
<dbReference type="GO" id="GO:0016887">
    <property type="term" value="F:ATP hydrolysis activity"/>
    <property type="evidence" value="ECO:0007669"/>
    <property type="project" value="InterPro"/>
</dbReference>
<proteinExistence type="predicted"/>
<gene>
    <name evidence="2" type="ORF">P9867_003685</name>
</gene>
<dbReference type="Proteomes" id="UP001174156">
    <property type="component" value="Unassembled WGS sequence"/>
</dbReference>
<feature type="domain" description="Rad50/SbcC-type AAA" evidence="1">
    <location>
        <begin position="3"/>
        <end position="166"/>
    </location>
</feature>
<keyword evidence="2" id="KW-0547">Nucleotide-binding</keyword>
<name>A0AAW9NZW7_ACIBA</name>
<dbReference type="InterPro" id="IPR027417">
    <property type="entry name" value="P-loop_NTPase"/>
</dbReference>
<organism evidence="2 3">
    <name type="scientific">Acinetobacter baumannii</name>
    <dbReference type="NCBI Taxonomy" id="470"/>
    <lineage>
        <taxon>Bacteria</taxon>
        <taxon>Pseudomonadati</taxon>
        <taxon>Pseudomonadota</taxon>
        <taxon>Gammaproteobacteria</taxon>
        <taxon>Moraxellales</taxon>
        <taxon>Moraxellaceae</taxon>
        <taxon>Acinetobacter</taxon>
        <taxon>Acinetobacter calcoaceticus/baumannii complex</taxon>
    </lineage>
</organism>
<evidence type="ECO:0000313" key="3">
    <source>
        <dbReference type="Proteomes" id="UP001174156"/>
    </source>
</evidence>
<protein>
    <submittedName>
        <fullName evidence="2">ATP-binding protein</fullName>
    </submittedName>
</protein>
<evidence type="ECO:0000259" key="1">
    <source>
        <dbReference type="Pfam" id="PF13476"/>
    </source>
</evidence>
<reference evidence="2 3" key="1">
    <citation type="journal article" date="2023" name="Nat. Commun.">
        <title>Genomic dissection of endemic carbapenem resistance reveals metallo-beta-lactamase dissemination through clonal, plasmid and integron transfer.</title>
        <authorList>
            <person name="Macesic N."/>
            <person name="Hawkey J."/>
            <person name="Vezina B."/>
            <person name="Wisniewski J.A."/>
            <person name="Cottingham H."/>
            <person name="Blakeway L.V."/>
            <person name="Harshegyi T."/>
            <person name="Pragastis K."/>
            <person name="Badoordeen G.Z."/>
            <person name="Dennison A."/>
            <person name="Spelman D.W."/>
            <person name="Jenney A.W.J."/>
            <person name="Peleg A.Y."/>
        </authorList>
    </citation>
    <scope>NUCLEOTIDE SEQUENCE [LARGE SCALE GENOMIC DNA]</scope>
    <source>
        <strain evidence="2 3">CPO519</strain>
    </source>
</reference>
<dbReference type="GO" id="GO:0005524">
    <property type="term" value="F:ATP binding"/>
    <property type="evidence" value="ECO:0007669"/>
    <property type="project" value="UniProtKB-KW"/>
</dbReference>
<sequence>MLLKNLKIFSNGIEIRNIPFKTGLNLILDNETILGTESGNSIGKTTLLRIVDYCLGSDGKDIYTDPEFKTEYNTEVYNFVQNNQVSAQLELTLRNNTNIILERNLIIEGEKYYKINDEEISSITKYREKLSELIFKNKASKPSLRQLVPKFIRSDASKMSNTIMYLHKSTSPREYEPIFLFLFGFPEPTLFSNKSSLSREQKEANSNMRCDSLKSLMIINKLSKFL</sequence>
<keyword evidence="2" id="KW-0067">ATP-binding</keyword>
<comment type="caution">
    <text evidence="2">The sequence shown here is derived from an EMBL/GenBank/DDBJ whole genome shotgun (WGS) entry which is preliminary data.</text>
</comment>
<dbReference type="EMBL" id="JARTMM020000001">
    <property type="protein sequence ID" value="MEC5495670.1"/>
    <property type="molecule type" value="Genomic_DNA"/>
</dbReference>
<accession>A0AAW9NZW7</accession>
<dbReference type="Pfam" id="PF13476">
    <property type="entry name" value="AAA_23"/>
    <property type="match status" value="1"/>
</dbReference>